<protein>
    <recommendedName>
        <fullName evidence="4">Lipoprotein</fullName>
    </recommendedName>
</protein>
<organism evidence="2 3">
    <name type="scientific">Deinococcus puniceus</name>
    <dbReference type="NCBI Taxonomy" id="1182568"/>
    <lineage>
        <taxon>Bacteria</taxon>
        <taxon>Thermotogati</taxon>
        <taxon>Deinococcota</taxon>
        <taxon>Deinococci</taxon>
        <taxon>Deinococcales</taxon>
        <taxon>Deinococcaceae</taxon>
        <taxon>Deinococcus</taxon>
    </lineage>
</organism>
<reference evidence="2 3" key="1">
    <citation type="submission" date="2015-01" db="EMBL/GenBank/DDBJ databases">
        <title>Deinococcus puniceus/DY1/ whole genome sequencing.</title>
        <authorList>
            <person name="Kim M.K."/>
            <person name="Srinivasan S."/>
            <person name="Lee J.-J."/>
        </authorList>
    </citation>
    <scope>NUCLEOTIDE SEQUENCE [LARGE SCALE GENOMIC DNA]</scope>
    <source>
        <strain evidence="2 3">DY1</strain>
    </source>
</reference>
<keyword evidence="1" id="KW-0732">Signal</keyword>
<feature type="signal peptide" evidence="1">
    <location>
        <begin position="1"/>
        <end position="28"/>
    </location>
</feature>
<accession>A0A172TAA7</accession>
<proteinExistence type="predicted"/>
<dbReference type="OrthoDB" id="8017431at2"/>
<dbReference type="EMBL" id="CP011387">
    <property type="protein sequence ID" value="ANE43902.1"/>
    <property type="molecule type" value="Genomic_DNA"/>
</dbReference>
<gene>
    <name evidence="2" type="ORF">SU48_09075</name>
</gene>
<dbReference type="RefSeq" id="WP_064014972.1">
    <property type="nucleotide sequence ID" value="NZ_CP011387.1"/>
</dbReference>
<evidence type="ECO:0000313" key="2">
    <source>
        <dbReference type="EMBL" id="ANE43902.1"/>
    </source>
</evidence>
<dbReference type="KEGG" id="dpu:SU48_09075"/>
<evidence type="ECO:0000256" key="1">
    <source>
        <dbReference type="SAM" id="SignalP"/>
    </source>
</evidence>
<evidence type="ECO:0008006" key="4">
    <source>
        <dbReference type="Google" id="ProtNLM"/>
    </source>
</evidence>
<name>A0A172TAA7_9DEIO</name>
<keyword evidence="3" id="KW-1185">Reference proteome</keyword>
<feature type="chain" id="PRO_5008000570" description="Lipoprotein" evidence="1">
    <location>
        <begin position="29"/>
        <end position="241"/>
    </location>
</feature>
<dbReference type="STRING" id="1182568.SU48_09075"/>
<dbReference type="PATRIC" id="fig|1182568.3.peg.1888"/>
<sequence>MPTNRPTFALTTAALFSAVLLLNACAPAQSGGPVPDRSTFAPAPGEIFKGIDDVGDMGLWMITKDLKNATWLGEKYKGRTLREPINVILIDKFAPTPEAATARMLDSMNKAGYGPKNGHSTGYSGYLNGRLYAQYPQGDGEAFSDGHWWQSNNHGRMFGPVKTSGGYVFIGAVSGEDFRLFPTPGHPFNNFMVAREDFADKLTANTVFKKKGYIDFKAKIDTATETTADHDGCAVILVARE</sequence>
<dbReference type="AlphaFoldDB" id="A0A172TAA7"/>
<evidence type="ECO:0000313" key="3">
    <source>
        <dbReference type="Proteomes" id="UP000077363"/>
    </source>
</evidence>
<dbReference type="Proteomes" id="UP000077363">
    <property type="component" value="Chromosome"/>
</dbReference>